<organism evidence="3 4">
    <name type="scientific">Purpureocillium takamizusanense</name>
    <dbReference type="NCBI Taxonomy" id="2060973"/>
    <lineage>
        <taxon>Eukaryota</taxon>
        <taxon>Fungi</taxon>
        <taxon>Dikarya</taxon>
        <taxon>Ascomycota</taxon>
        <taxon>Pezizomycotina</taxon>
        <taxon>Sordariomycetes</taxon>
        <taxon>Hypocreomycetidae</taxon>
        <taxon>Hypocreales</taxon>
        <taxon>Ophiocordycipitaceae</taxon>
        <taxon>Purpureocillium</taxon>
    </lineage>
</organism>
<evidence type="ECO:0000256" key="1">
    <source>
        <dbReference type="SAM" id="MobiDB-lite"/>
    </source>
</evidence>
<dbReference type="OrthoDB" id="4481939at2759"/>
<feature type="signal peptide" evidence="2">
    <location>
        <begin position="1"/>
        <end position="16"/>
    </location>
</feature>
<feature type="compositionally biased region" description="Acidic residues" evidence="1">
    <location>
        <begin position="336"/>
        <end position="354"/>
    </location>
</feature>
<keyword evidence="2" id="KW-0732">Signal</keyword>
<dbReference type="EMBL" id="CP086366">
    <property type="protein sequence ID" value="UNI24897.1"/>
    <property type="molecule type" value="Genomic_DNA"/>
</dbReference>
<accession>A0A9Q8QT19</accession>
<dbReference type="Proteomes" id="UP000829364">
    <property type="component" value="Chromosome 13"/>
</dbReference>
<name>A0A9Q8QT19_9HYPO</name>
<gene>
    <name evidence="3" type="ORF">JDV02_010616</name>
</gene>
<feature type="region of interest" description="Disordered" evidence="1">
    <location>
        <begin position="312"/>
        <end position="354"/>
    </location>
</feature>
<dbReference type="AlphaFoldDB" id="A0A9Q8QT19"/>
<proteinExistence type="predicted"/>
<dbReference type="GeneID" id="72072559"/>
<dbReference type="KEGG" id="ptkz:JDV02_010616"/>
<reference evidence="3" key="1">
    <citation type="submission" date="2021-11" db="EMBL/GenBank/DDBJ databases">
        <title>Purpureocillium_takamizusanense_genome.</title>
        <authorList>
            <person name="Nguyen N.-H."/>
        </authorList>
    </citation>
    <scope>NUCLEOTIDE SEQUENCE</scope>
    <source>
        <strain evidence="3">PT3</strain>
    </source>
</reference>
<evidence type="ECO:0000313" key="3">
    <source>
        <dbReference type="EMBL" id="UNI24897.1"/>
    </source>
</evidence>
<feature type="compositionally biased region" description="Basic and acidic residues" evidence="1">
    <location>
        <begin position="313"/>
        <end position="333"/>
    </location>
</feature>
<evidence type="ECO:0000313" key="4">
    <source>
        <dbReference type="Proteomes" id="UP000829364"/>
    </source>
</evidence>
<protein>
    <submittedName>
        <fullName evidence="3">Uncharacterized protein</fullName>
    </submittedName>
</protein>
<feature type="chain" id="PRO_5040181841" evidence="2">
    <location>
        <begin position="17"/>
        <end position="354"/>
    </location>
</feature>
<keyword evidence="4" id="KW-1185">Reference proteome</keyword>
<sequence>MAIRFLLLLLCCLASAARTIGRKAVLANKAEKIPEHLLETQKRIEEAYTVDFNHPPYYIGNTTTRESCGWDRIKCFYVYYGVRHTLYPMGDPMYKAWYTTNIEAVTTTGALDADLSVDEIHSHMQAVTDGWSASITANGQGFTPVGFFGGSIAYGEEHSNTKMRTVTLQQGKNHRCPKFHRCQIQTLTWHLTIEGMCTPYPTINCAGQIQVCDLWSYTCDAYEKFANEWCPRKDGVVRLAPCSLNMPVMLPDGKTPFSETRIVETPLRPRVVYWTPSCKVATLNNGFLWSPVDKLFIDPTDYKEFQYPPEMEPISKGECVPKIKTKTEHKTVEAEGPSEDPPAQDEDLPANDSA</sequence>
<dbReference type="RefSeq" id="XP_047848378.1">
    <property type="nucleotide sequence ID" value="XM_047992364.1"/>
</dbReference>
<evidence type="ECO:0000256" key="2">
    <source>
        <dbReference type="SAM" id="SignalP"/>
    </source>
</evidence>